<accession>A0A3D9UQ10</accession>
<sequence>MSQIAQCSRQWDDAEVPAPGSASVARFWVALEQNGPWGHDAIASAHLPDVLGPELERAVSAAGGRLLLIRRPGRHVDTHDPGVPRNCYIAGGLADEPWLLEGEVDDPFDLLRVDWRGQIEQGPDAVSETLPLLEETRDVVLLVCANSKRDQCCAVRGRPVAAAVSEQRPGRVWECSHTGGHRFAPTAVMLPSGQTYARLTDETALAAYDAERRREVPAALNCALHNRGRSCLSAPAQAAEAFVREQTGRLALDAFGVEEAGDGVYVVSDRDGRSWRLRLARVDGPELKDSCLKVAKTSSYWQVTDLSG</sequence>
<dbReference type="Pfam" id="PF06999">
    <property type="entry name" value="Suc_Fer-like"/>
    <property type="match status" value="1"/>
</dbReference>
<keyword evidence="2" id="KW-1185">Reference proteome</keyword>
<gene>
    <name evidence="1" type="ORF">DFJ65_2474</name>
</gene>
<dbReference type="Proteomes" id="UP000256253">
    <property type="component" value="Unassembled WGS sequence"/>
</dbReference>
<proteinExistence type="predicted"/>
<evidence type="ECO:0000313" key="1">
    <source>
        <dbReference type="EMBL" id="REF31407.1"/>
    </source>
</evidence>
<evidence type="ECO:0000313" key="2">
    <source>
        <dbReference type="Proteomes" id="UP000256253"/>
    </source>
</evidence>
<organism evidence="1 2">
    <name type="scientific">Calidifontibacter indicus</name>
    <dbReference type="NCBI Taxonomy" id="419650"/>
    <lineage>
        <taxon>Bacteria</taxon>
        <taxon>Bacillati</taxon>
        <taxon>Actinomycetota</taxon>
        <taxon>Actinomycetes</taxon>
        <taxon>Micrococcales</taxon>
        <taxon>Dermacoccaceae</taxon>
        <taxon>Calidifontibacter</taxon>
    </lineage>
</organism>
<dbReference type="EMBL" id="QTUA01000001">
    <property type="protein sequence ID" value="REF31407.1"/>
    <property type="molecule type" value="Genomic_DNA"/>
</dbReference>
<evidence type="ECO:0008006" key="3">
    <source>
        <dbReference type="Google" id="ProtNLM"/>
    </source>
</evidence>
<dbReference type="RefSeq" id="WP_115923246.1">
    <property type="nucleotide sequence ID" value="NZ_QTUA01000001.1"/>
</dbReference>
<dbReference type="InterPro" id="IPR036249">
    <property type="entry name" value="Thioredoxin-like_sf"/>
</dbReference>
<dbReference type="OrthoDB" id="3399139at2"/>
<dbReference type="InterPro" id="IPR009737">
    <property type="entry name" value="Aim32/Apd1-like"/>
</dbReference>
<comment type="caution">
    <text evidence="1">The sequence shown here is derived from an EMBL/GenBank/DDBJ whole genome shotgun (WGS) entry which is preliminary data.</text>
</comment>
<reference evidence="1 2" key="1">
    <citation type="submission" date="2018-08" db="EMBL/GenBank/DDBJ databases">
        <title>Sequencing the genomes of 1000 actinobacteria strains.</title>
        <authorList>
            <person name="Klenk H.-P."/>
        </authorList>
    </citation>
    <scope>NUCLEOTIDE SEQUENCE [LARGE SCALE GENOMIC DNA]</scope>
    <source>
        <strain evidence="1 2">DSM 22967</strain>
    </source>
</reference>
<protein>
    <recommendedName>
        <fullName evidence="3">Sucrase/ferredoxin-like protein</fullName>
    </recommendedName>
</protein>
<dbReference type="AlphaFoldDB" id="A0A3D9UQ10"/>
<name>A0A3D9UQ10_9MICO</name>
<dbReference type="SUPFAM" id="SSF52833">
    <property type="entry name" value="Thioredoxin-like"/>
    <property type="match status" value="1"/>
</dbReference>